<evidence type="ECO:0000313" key="2">
    <source>
        <dbReference type="Proteomes" id="UP001168380"/>
    </source>
</evidence>
<reference evidence="1" key="1">
    <citation type="submission" date="2023-07" db="EMBL/GenBank/DDBJ databases">
        <title>Gilvimarinus algae sp. nov., isolated from the surface of Kelp.</title>
        <authorList>
            <person name="Sun Y.Y."/>
            <person name="Gong Y."/>
            <person name="Du Z.J."/>
        </authorList>
    </citation>
    <scope>NUCLEOTIDE SEQUENCE</scope>
    <source>
        <strain evidence="1">SDUM040014</strain>
    </source>
</reference>
<accession>A0ABT8T8X7</accession>
<protein>
    <submittedName>
        <fullName evidence="1">Uncharacterized protein</fullName>
    </submittedName>
</protein>
<name>A0ABT8T8X7_9GAMM</name>
<dbReference type="Proteomes" id="UP001168380">
    <property type="component" value="Unassembled WGS sequence"/>
</dbReference>
<gene>
    <name evidence="1" type="ORF">QWI16_00250</name>
</gene>
<comment type="caution">
    <text evidence="1">The sequence shown here is derived from an EMBL/GenBank/DDBJ whole genome shotgun (WGS) entry which is preliminary data.</text>
</comment>
<dbReference type="EMBL" id="JAULRT010000015">
    <property type="protein sequence ID" value="MDO3380584.1"/>
    <property type="molecule type" value="Genomic_DNA"/>
</dbReference>
<proteinExistence type="predicted"/>
<keyword evidence="2" id="KW-1185">Reference proteome</keyword>
<sequence>MPSPHRFDTKAFIEPFGFSSKNLQLTQALLRNPQPTLSENLRHTLALTPAQSSLNGYTLLDTLGAVAIGRIIASLTQLGNEWLENGNCSVASLNSLHHLLDEWIALGDWVVQQAGGIGDQ</sequence>
<dbReference type="RefSeq" id="WP_302710708.1">
    <property type="nucleotide sequence ID" value="NZ_JAULRT010000015.1"/>
</dbReference>
<evidence type="ECO:0000313" key="1">
    <source>
        <dbReference type="EMBL" id="MDO3380584.1"/>
    </source>
</evidence>
<organism evidence="1 2">
    <name type="scientific">Gilvimarinus algae</name>
    <dbReference type="NCBI Taxonomy" id="3058037"/>
    <lineage>
        <taxon>Bacteria</taxon>
        <taxon>Pseudomonadati</taxon>
        <taxon>Pseudomonadota</taxon>
        <taxon>Gammaproteobacteria</taxon>
        <taxon>Cellvibrionales</taxon>
        <taxon>Cellvibrionaceae</taxon>
        <taxon>Gilvimarinus</taxon>
    </lineage>
</organism>